<name>A0ABN3WZQ4_STRTU</name>
<dbReference type="Gene3D" id="3.50.50.60">
    <property type="entry name" value="FAD/NAD(P)-binding domain"/>
    <property type="match status" value="1"/>
</dbReference>
<dbReference type="PANTHER" id="PTHR43004:SF19">
    <property type="entry name" value="BINDING MONOOXYGENASE, PUTATIVE (JCVI)-RELATED"/>
    <property type="match status" value="1"/>
</dbReference>
<gene>
    <name evidence="5" type="ORF">GCM10020221_28630</name>
</gene>
<dbReference type="Pfam" id="PF21274">
    <property type="entry name" value="Rng_hyd_C"/>
    <property type="match status" value="1"/>
</dbReference>
<dbReference type="Pfam" id="PF01494">
    <property type="entry name" value="FAD_binding_3"/>
    <property type="match status" value="1"/>
</dbReference>
<dbReference type="InterPro" id="IPR036188">
    <property type="entry name" value="FAD/NAD-bd_sf"/>
</dbReference>
<dbReference type="EMBL" id="BAAAXZ010000109">
    <property type="protein sequence ID" value="GAA2931070.1"/>
    <property type="molecule type" value="Genomic_DNA"/>
</dbReference>
<reference evidence="5 6" key="1">
    <citation type="journal article" date="2019" name="Int. J. Syst. Evol. Microbiol.">
        <title>The Global Catalogue of Microorganisms (GCM) 10K type strain sequencing project: providing services to taxonomists for standard genome sequencing and annotation.</title>
        <authorList>
            <consortium name="The Broad Institute Genomics Platform"/>
            <consortium name="The Broad Institute Genome Sequencing Center for Infectious Disease"/>
            <person name="Wu L."/>
            <person name="Ma J."/>
        </authorList>
    </citation>
    <scope>NUCLEOTIDE SEQUENCE [LARGE SCALE GENOMIC DNA]</scope>
    <source>
        <strain evidence="5 6">JCM 4087</strain>
    </source>
</reference>
<sequence length="265" mass="29134">MCRIVVPADGVSEGPITEPTLEEFKQRLREVAGTDFGAHSPRWLSRFGDATRQAERYRVGRVLLAGDAAHIHPPTGGQGLNLGVQDAFNLGWKLAAEVNGWAPEGLLDSYHAERHPVGARVLENTRAQITLMGTDPGATALRELFSTLMDFEEVNRYVTGMITAVGVRYDFGEGHELLGRRLRDVPLKEGRLYELMHGGRGLLLDRTGRLSVTGWADRIDHVVDAGEELDVPAVLLRPDGHVAWAGEDQQDLLAHLPKWFGVAAH</sequence>
<keyword evidence="2" id="KW-0285">Flavoprotein</keyword>
<evidence type="ECO:0000313" key="5">
    <source>
        <dbReference type="EMBL" id="GAA2931070.1"/>
    </source>
</evidence>
<evidence type="ECO:0000313" key="6">
    <source>
        <dbReference type="Proteomes" id="UP001501102"/>
    </source>
</evidence>
<evidence type="ECO:0000256" key="3">
    <source>
        <dbReference type="ARBA" id="ARBA00022827"/>
    </source>
</evidence>
<dbReference type="InterPro" id="IPR002938">
    <property type="entry name" value="FAD-bd"/>
</dbReference>
<comment type="caution">
    <text evidence="5">The sequence shown here is derived from an EMBL/GenBank/DDBJ whole genome shotgun (WGS) entry which is preliminary data.</text>
</comment>
<evidence type="ECO:0000259" key="4">
    <source>
        <dbReference type="Pfam" id="PF01494"/>
    </source>
</evidence>
<dbReference type="PANTHER" id="PTHR43004">
    <property type="entry name" value="TRK SYSTEM POTASSIUM UPTAKE PROTEIN"/>
    <property type="match status" value="1"/>
</dbReference>
<feature type="domain" description="FAD-binding" evidence="4">
    <location>
        <begin position="5"/>
        <end position="125"/>
    </location>
</feature>
<keyword evidence="3" id="KW-0274">FAD</keyword>
<keyword evidence="6" id="KW-1185">Reference proteome</keyword>
<evidence type="ECO:0000256" key="2">
    <source>
        <dbReference type="ARBA" id="ARBA00022630"/>
    </source>
</evidence>
<comment type="cofactor">
    <cofactor evidence="1">
        <name>FAD</name>
        <dbReference type="ChEBI" id="CHEBI:57692"/>
    </cofactor>
</comment>
<dbReference type="SUPFAM" id="SSF51905">
    <property type="entry name" value="FAD/NAD(P)-binding domain"/>
    <property type="match status" value="1"/>
</dbReference>
<organism evidence="5 6">
    <name type="scientific">Streptomyces thioluteus</name>
    <dbReference type="NCBI Taxonomy" id="66431"/>
    <lineage>
        <taxon>Bacteria</taxon>
        <taxon>Bacillati</taxon>
        <taxon>Actinomycetota</taxon>
        <taxon>Actinomycetes</taxon>
        <taxon>Kitasatosporales</taxon>
        <taxon>Streptomycetaceae</taxon>
        <taxon>Streptomyces</taxon>
    </lineage>
</organism>
<dbReference type="Proteomes" id="UP001501102">
    <property type="component" value="Unassembled WGS sequence"/>
</dbReference>
<dbReference type="Gene3D" id="3.40.30.120">
    <property type="match status" value="1"/>
</dbReference>
<accession>A0ABN3WZQ4</accession>
<dbReference type="InterPro" id="IPR050641">
    <property type="entry name" value="RIFMO-like"/>
</dbReference>
<evidence type="ECO:0000256" key="1">
    <source>
        <dbReference type="ARBA" id="ARBA00001974"/>
    </source>
</evidence>
<protein>
    <recommendedName>
        <fullName evidence="4">FAD-binding domain-containing protein</fullName>
    </recommendedName>
</protein>
<proteinExistence type="predicted"/>